<accession>A0A194Q059</accession>
<reference evidence="5 6" key="1">
    <citation type="journal article" date="2015" name="Nat. Commun.">
        <title>Outbred genome sequencing and CRISPR/Cas9 gene editing in butterflies.</title>
        <authorList>
            <person name="Li X."/>
            <person name="Fan D."/>
            <person name="Zhang W."/>
            <person name="Liu G."/>
            <person name="Zhang L."/>
            <person name="Zhao L."/>
            <person name="Fang X."/>
            <person name="Chen L."/>
            <person name="Dong Y."/>
            <person name="Chen Y."/>
            <person name="Ding Y."/>
            <person name="Zhao R."/>
            <person name="Feng M."/>
            <person name="Zhu Y."/>
            <person name="Feng Y."/>
            <person name="Jiang X."/>
            <person name="Zhu D."/>
            <person name="Xiang H."/>
            <person name="Feng X."/>
            <person name="Li S."/>
            <person name="Wang J."/>
            <person name="Zhang G."/>
            <person name="Kronforst M.R."/>
            <person name="Wang W."/>
        </authorList>
    </citation>
    <scope>NUCLEOTIDE SEQUENCE [LARGE SCALE GENOMIC DNA]</scope>
    <source>
        <strain evidence="5">Ya'a_city_454_Px</strain>
        <tissue evidence="5">Whole body</tissue>
    </source>
</reference>
<dbReference type="Proteomes" id="UP000053268">
    <property type="component" value="Unassembled WGS sequence"/>
</dbReference>
<dbReference type="InterPro" id="IPR006853">
    <property type="entry name" value="Poxin_vir"/>
</dbReference>
<dbReference type="GO" id="GO:0016787">
    <property type="term" value="F:hydrolase activity"/>
    <property type="evidence" value="ECO:0007669"/>
    <property type="project" value="UniProtKB-KW"/>
</dbReference>
<dbReference type="HAMAP" id="MF_04143">
    <property type="entry name" value="Poxins"/>
    <property type="match status" value="1"/>
</dbReference>
<organism evidence="5 6">
    <name type="scientific">Papilio xuthus</name>
    <name type="common">Asian swallowtail butterfly</name>
    <dbReference type="NCBI Taxonomy" id="66420"/>
    <lineage>
        <taxon>Eukaryota</taxon>
        <taxon>Metazoa</taxon>
        <taxon>Ecdysozoa</taxon>
        <taxon>Arthropoda</taxon>
        <taxon>Hexapoda</taxon>
        <taxon>Insecta</taxon>
        <taxon>Pterygota</taxon>
        <taxon>Neoptera</taxon>
        <taxon>Endopterygota</taxon>
        <taxon>Lepidoptera</taxon>
        <taxon>Glossata</taxon>
        <taxon>Ditrysia</taxon>
        <taxon>Papilionoidea</taxon>
        <taxon>Papilionidae</taxon>
        <taxon>Papilioninae</taxon>
        <taxon>Papilio</taxon>
    </lineage>
</organism>
<evidence type="ECO:0000256" key="1">
    <source>
        <dbReference type="ARBA" id="ARBA00022722"/>
    </source>
</evidence>
<evidence type="ECO:0000256" key="2">
    <source>
        <dbReference type="ARBA" id="ARBA00022801"/>
    </source>
</evidence>
<evidence type="ECO:0000256" key="4">
    <source>
        <dbReference type="HAMAP-Rule" id="MF_04143"/>
    </source>
</evidence>
<dbReference type="GO" id="GO:0004518">
    <property type="term" value="F:nuclease activity"/>
    <property type="evidence" value="ECO:0007669"/>
    <property type="project" value="UniProtKB-UniRule"/>
</dbReference>
<comment type="function">
    <text evidence="4">Nuclease that cleaves 2',3'-cGAMP.</text>
</comment>
<proteinExistence type="inferred from homology"/>
<keyword evidence="1 4" id="KW-0540">Nuclease</keyword>
<keyword evidence="6" id="KW-1185">Reference proteome</keyword>
<gene>
    <name evidence="5" type="ORF">RR46_10285</name>
</gene>
<protein>
    <recommendedName>
        <fullName evidence="7">Poxin</fullName>
    </recommendedName>
</protein>
<evidence type="ECO:0008006" key="7">
    <source>
        <dbReference type="Google" id="ProtNLM"/>
    </source>
</evidence>
<evidence type="ECO:0000313" key="5">
    <source>
        <dbReference type="EMBL" id="KPI98967.1"/>
    </source>
</evidence>
<evidence type="ECO:0000313" key="6">
    <source>
        <dbReference type="Proteomes" id="UP000053268"/>
    </source>
</evidence>
<dbReference type="GO" id="GO:0061507">
    <property type="term" value="F:2',3'-cyclic GMP-AMP binding"/>
    <property type="evidence" value="ECO:0007669"/>
    <property type="project" value="UniProtKB-UniRule"/>
</dbReference>
<keyword evidence="2 4" id="KW-0378">Hydrolase</keyword>
<dbReference type="EMBL" id="KQ459582">
    <property type="protein sequence ID" value="KPI98967.1"/>
    <property type="molecule type" value="Genomic_DNA"/>
</dbReference>
<name>A0A194Q059_PAPXU</name>
<comment type="catalytic activity">
    <reaction evidence="3">
        <text>2',3'-cGAMP + H2O = Gp(2'-5')Ap(3') + H(+)</text>
        <dbReference type="Rhea" id="RHEA:59472"/>
        <dbReference type="ChEBI" id="CHEBI:15377"/>
        <dbReference type="ChEBI" id="CHEBI:15378"/>
        <dbReference type="ChEBI" id="CHEBI:143093"/>
        <dbReference type="ChEBI" id="CHEBI:143098"/>
    </reaction>
    <physiologicalReaction direction="left-to-right" evidence="3">
        <dbReference type="Rhea" id="RHEA:59473"/>
    </physiologicalReaction>
</comment>
<sequence length="266" mass="29954">MPQIRCRHQVHDVGLASFLHQLYTTMSKRTVLNEIYKGLVESICIPAELHHKNGKRYASFGTVVPIHCCTPEEVKERVNNTHHYCDVFAEELLAPLGELAFVRLDENTAEKVFINRSKRVLIVSSDGRLAQWRCAPTFESANHYIAGTPIVNKEGALVSVVTAKRGNHYAVSNFEGEGGYFETTLPWEMVHPMQGEVIYGDQTFSSRDELRKHLANLSPAEVTSDLPVRPVLLTGVTPRITLITHNGRQLAHYYLYGVHASDVQYL</sequence>
<evidence type="ECO:0000256" key="3">
    <source>
        <dbReference type="ARBA" id="ARBA00023932"/>
    </source>
</evidence>
<dbReference type="AlphaFoldDB" id="A0A194Q059"/>